<dbReference type="FunFam" id="3.40.50.620:FF:000056">
    <property type="entry name" value="Leucine--tRNA ligase"/>
    <property type="match status" value="1"/>
</dbReference>
<dbReference type="PANTHER" id="PTHR43740">
    <property type="entry name" value="LEUCYL-TRNA SYNTHETASE"/>
    <property type="match status" value="1"/>
</dbReference>
<dbReference type="RefSeq" id="WP_213494435.1">
    <property type="nucleotide sequence ID" value="NZ_CP074694.1"/>
</dbReference>
<feature type="short sequence motif" description="'KMSKS' region" evidence="9">
    <location>
        <begin position="704"/>
        <end position="708"/>
    </location>
</feature>
<dbReference type="KEGG" id="tsph:KIH39_17110"/>
<evidence type="ECO:0000313" key="14">
    <source>
        <dbReference type="Proteomes" id="UP000676194"/>
    </source>
</evidence>
<accession>A0A8E6B3C8</accession>
<comment type="subcellular location">
    <subcellularLocation>
        <location evidence="9">Cytoplasm</location>
    </subcellularLocation>
</comment>
<comment type="similarity">
    <text evidence="1 9">Belongs to the class-I aminoacyl-tRNA synthetase family.</text>
</comment>
<dbReference type="FunFam" id="3.40.50.620:FF:000060">
    <property type="entry name" value="Leucine--tRNA ligase"/>
    <property type="match status" value="1"/>
</dbReference>
<evidence type="ECO:0000256" key="5">
    <source>
        <dbReference type="ARBA" id="ARBA00022840"/>
    </source>
</evidence>
<protein>
    <recommendedName>
        <fullName evidence="9">Leucine--tRNA ligase</fullName>
        <ecNumber evidence="9">6.1.1.4</ecNumber>
    </recommendedName>
    <alternativeName>
        <fullName evidence="9">Leucyl-tRNA synthetase</fullName>
        <shortName evidence="9">LeuRS</shortName>
    </alternativeName>
</protein>
<evidence type="ECO:0000256" key="6">
    <source>
        <dbReference type="ARBA" id="ARBA00022917"/>
    </source>
</evidence>
<dbReference type="InterPro" id="IPR009008">
    <property type="entry name" value="Val/Leu/Ile-tRNA-synth_edit"/>
</dbReference>
<dbReference type="HAMAP" id="MF_00049_B">
    <property type="entry name" value="Leu_tRNA_synth_B"/>
    <property type="match status" value="1"/>
</dbReference>
<dbReference type="GO" id="GO:0004823">
    <property type="term" value="F:leucine-tRNA ligase activity"/>
    <property type="evidence" value="ECO:0007669"/>
    <property type="project" value="UniProtKB-UniRule"/>
</dbReference>
<dbReference type="CDD" id="cd07958">
    <property type="entry name" value="Anticodon_Ia_Leu_BEm"/>
    <property type="match status" value="1"/>
</dbReference>
<dbReference type="SUPFAM" id="SSF47323">
    <property type="entry name" value="Anticodon-binding domain of a subclass of class I aminoacyl-tRNA synthetases"/>
    <property type="match status" value="1"/>
</dbReference>
<dbReference type="InterPro" id="IPR009080">
    <property type="entry name" value="tRNAsynth_Ia_anticodon-bd"/>
</dbReference>
<keyword evidence="6 9" id="KW-0648">Protein biosynthesis</keyword>
<dbReference type="InterPro" id="IPR002300">
    <property type="entry name" value="aa-tRNA-synth_Ia"/>
</dbReference>
<dbReference type="Pfam" id="PF08264">
    <property type="entry name" value="Anticodon_1"/>
    <property type="match status" value="1"/>
</dbReference>
<dbReference type="AlphaFoldDB" id="A0A8E6B3C8"/>
<dbReference type="InterPro" id="IPR002302">
    <property type="entry name" value="Leu-tRNA-ligase"/>
</dbReference>
<keyword evidence="4 9" id="KW-0547">Nucleotide-binding</keyword>
<feature type="domain" description="Leucyl-tRNA synthetase editing" evidence="12">
    <location>
        <begin position="259"/>
        <end position="450"/>
    </location>
</feature>
<dbReference type="Pfam" id="PF13603">
    <property type="entry name" value="tRNA-synt_1_2"/>
    <property type="match status" value="1"/>
</dbReference>
<keyword evidence="7 9" id="KW-0030">Aminoacyl-tRNA synthetase</keyword>
<evidence type="ECO:0000256" key="9">
    <source>
        <dbReference type="HAMAP-Rule" id="MF_00049"/>
    </source>
</evidence>
<feature type="domain" description="Methionyl/Valyl/Leucyl/Isoleucyl-tRNA synthetase anticodon-binding" evidence="11">
    <location>
        <begin position="783"/>
        <end position="897"/>
    </location>
</feature>
<dbReference type="InterPro" id="IPR013155">
    <property type="entry name" value="M/V/L/I-tRNA-synth_anticd-bd"/>
</dbReference>
<dbReference type="EC" id="6.1.1.4" evidence="9"/>
<comment type="catalytic activity">
    <reaction evidence="8 9">
        <text>tRNA(Leu) + L-leucine + ATP = L-leucyl-tRNA(Leu) + AMP + diphosphate</text>
        <dbReference type="Rhea" id="RHEA:11688"/>
        <dbReference type="Rhea" id="RHEA-COMP:9613"/>
        <dbReference type="Rhea" id="RHEA-COMP:9622"/>
        <dbReference type="ChEBI" id="CHEBI:30616"/>
        <dbReference type="ChEBI" id="CHEBI:33019"/>
        <dbReference type="ChEBI" id="CHEBI:57427"/>
        <dbReference type="ChEBI" id="CHEBI:78442"/>
        <dbReference type="ChEBI" id="CHEBI:78494"/>
        <dbReference type="ChEBI" id="CHEBI:456215"/>
        <dbReference type="EC" id="6.1.1.4"/>
    </reaction>
</comment>
<dbReference type="FunFam" id="1.10.730.10:FF:000011">
    <property type="entry name" value="Leucine--tRNA ligase chloroplastic/mitochondrial"/>
    <property type="match status" value="1"/>
</dbReference>
<evidence type="ECO:0000256" key="4">
    <source>
        <dbReference type="ARBA" id="ARBA00022741"/>
    </source>
</evidence>
<dbReference type="Gene3D" id="3.40.50.620">
    <property type="entry name" value="HUPs"/>
    <property type="match status" value="3"/>
</dbReference>
<evidence type="ECO:0000313" key="13">
    <source>
        <dbReference type="EMBL" id="QVL30564.1"/>
    </source>
</evidence>
<dbReference type="SUPFAM" id="SSF52374">
    <property type="entry name" value="Nucleotidylyl transferase"/>
    <property type="match status" value="1"/>
</dbReference>
<feature type="domain" description="Aminoacyl-tRNA synthetase class Ia" evidence="10">
    <location>
        <begin position="701"/>
        <end position="730"/>
    </location>
</feature>
<dbReference type="Gene3D" id="1.10.730.10">
    <property type="entry name" value="Isoleucyl-tRNA Synthetase, Domain 1"/>
    <property type="match status" value="1"/>
</dbReference>
<proteinExistence type="inferred from homology"/>
<dbReference type="SUPFAM" id="SSF50677">
    <property type="entry name" value="ValRS/IleRS/LeuRS editing domain"/>
    <property type="match status" value="1"/>
</dbReference>
<dbReference type="Proteomes" id="UP000676194">
    <property type="component" value="Chromosome"/>
</dbReference>
<feature type="domain" description="Aminoacyl-tRNA synthetase class Ia" evidence="10">
    <location>
        <begin position="13"/>
        <end position="150"/>
    </location>
</feature>
<gene>
    <name evidence="9 13" type="primary">leuS</name>
    <name evidence="13" type="ORF">KIH39_17110</name>
</gene>
<evidence type="ECO:0000259" key="10">
    <source>
        <dbReference type="Pfam" id="PF00133"/>
    </source>
</evidence>
<organism evidence="13 14">
    <name type="scientific">Telmatocola sphagniphila</name>
    <dbReference type="NCBI Taxonomy" id="1123043"/>
    <lineage>
        <taxon>Bacteria</taxon>
        <taxon>Pseudomonadati</taxon>
        <taxon>Planctomycetota</taxon>
        <taxon>Planctomycetia</taxon>
        <taxon>Gemmatales</taxon>
        <taxon>Gemmataceae</taxon>
    </lineage>
</organism>
<evidence type="ECO:0000259" key="12">
    <source>
        <dbReference type="Pfam" id="PF13603"/>
    </source>
</evidence>
<keyword evidence="2 9" id="KW-0963">Cytoplasm</keyword>
<dbReference type="PRINTS" id="PR00985">
    <property type="entry name" value="TRNASYNTHLEU"/>
</dbReference>
<keyword evidence="14" id="KW-1185">Reference proteome</keyword>
<evidence type="ECO:0000256" key="3">
    <source>
        <dbReference type="ARBA" id="ARBA00022598"/>
    </source>
</evidence>
<dbReference type="GO" id="GO:0005524">
    <property type="term" value="F:ATP binding"/>
    <property type="evidence" value="ECO:0007669"/>
    <property type="project" value="UniProtKB-UniRule"/>
</dbReference>
<dbReference type="GO" id="GO:0006429">
    <property type="term" value="P:leucyl-tRNA aminoacylation"/>
    <property type="evidence" value="ECO:0007669"/>
    <property type="project" value="UniProtKB-UniRule"/>
</dbReference>
<evidence type="ECO:0000256" key="2">
    <source>
        <dbReference type="ARBA" id="ARBA00022490"/>
    </source>
</evidence>
<dbReference type="GO" id="GO:0002161">
    <property type="term" value="F:aminoacyl-tRNA deacylase activity"/>
    <property type="evidence" value="ECO:0007669"/>
    <property type="project" value="InterPro"/>
</dbReference>
<evidence type="ECO:0000256" key="8">
    <source>
        <dbReference type="ARBA" id="ARBA00047469"/>
    </source>
</evidence>
<evidence type="ECO:0000259" key="11">
    <source>
        <dbReference type="Pfam" id="PF08264"/>
    </source>
</evidence>
<dbReference type="PANTHER" id="PTHR43740:SF2">
    <property type="entry name" value="LEUCINE--TRNA LIGASE, MITOCHONDRIAL"/>
    <property type="match status" value="1"/>
</dbReference>
<feature type="binding site" evidence="9">
    <location>
        <position position="707"/>
    </location>
    <ligand>
        <name>ATP</name>
        <dbReference type="ChEBI" id="CHEBI:30616"/>
    </ligand>
</feature>
<evidence type="ECO:0000256" key="1">
    <source>
        <dbReference type="ARBA" id="ARBA00005594"/>
    </source>
</evidence>
<dbReference type="Pfam" id="PF00133">
    <property type="entry name" value="tRNA-synt_1"/>
    <property type="match status" value="2"/>
</dbReference>
<dbReference type="EMBL" id="CP074694">
    <property type="protein sequence ID" value="QVL30564.1"/>
    <property type="molecule type" value="Genomic_DNA"/>
</dbReference>
<comment type="caution">
    <text evidence="9">Lacks conserved residue(s) required for the propagation of feature annotation.</text>
</comment>
<keyword evidence="3 9" id="KW-0436">Ligase</keyword>
<dbReference type="InterPro" id="IPR014729">
    <property type="entry name" value="Rossmann-like_a/b/a_fold"/>
</dbReference>
<dbReference type="FunFam" id="3.90.740.10:FF:000049">
    <property type="entry name" value="Os01g0120300 protein"/>
    <property type="match status" value="1"/>
</dbReference>
<dbReference type="NCBIfam" id="TIGR00396">
    <property type="entry name" value="leuS_bact"/>
    <property type="match status" value="1"/>
</dbReference>
<evidence type="ECO:0000256" key="7">
    <source>
        <dbReference type="ARBA" id="ARBA00023146"/>
    </source>
</evidence>
<dbReference type="GO" id="GO:0005829">
    <property type="term" value="C:cytosol"/>
    <property type="evidence" value="ECO:0007669"/>
    <property type="project" value="TreeGrafter"/>
</dbReference>
<sequence length="936" mass="106561">MPNYNPRVIEPRWQKYWEENKTFACPDPHAPTVAGKPKIYILDMFPYPSGSGLHVGHPEGYTATDILSRQKRMAGYHVLHPMGWDAFGLPAEQHAITTGEHPSINTKNNIDNFRRQIKSLGFSYDWDREVDTTDPNYFKWTQWIFLQLFDTWYDHDQKKGRPIAELPIPADFKSEEEKRKFIDSKRLAYCAEVPVNWCPALGTVLANEEVIDGKSERGNHPVVRQPLRQWLLRITEYAERLIDDLEPLDWSESIKQMQRNWIGKSEGAEVDFALASGAAKIRVFTTRPDTLFGATYMVLAPEHALVESITTSEQKSAVQAYREAAARKSDFDRTELAKEKTGVFTGAYAINPVNGKQIPVWIADYVLATYGTGAIMAVPAHDERDFEFAKKFGLPIPLVVQPPEEWFKKTRSTPENLTEAYCEEGVACNSGLLDGLKTAEAKQKIIAHLEAKGAGTRRINYKLRDWLFSRQRYWGEPFPLLHELDSEGKPTGNIRPLELKDLPLTLPQMADFKPTGSPEGPLAKATDWINVTIDGKKYRRETNTMPQWAGSCWYYLRYLDAKNPNAFCDPAKAKHWLPVDLYVGGAEHAVLHLLYSRFWHKVLFDRGHVHCPEPFQKLVNQGMILGEMEYRISAETYEKHRAKIEELRVIPAHVKNEEEEYYVLRLADSETAKGKNLPDEQIEKRKGRTFLVGTEVELTGKADKMSKSRGNVINPDDVVKEYGADSLRLYEMFMGPLEATKPWSMKSVEGVYRFLSRVWRMVVDDRAETNVLSPLVKDVEPDAETLRLMHKMIQKVTEDTNGLRFNTAIAAMMEFSNHLTGKEVRPKSVLETLTLLLAPYAPHMAEELWNVLGHTTTLAYQAWPKFDPALLVEDRVEIPVQINGKIRAKLMVAADLDQAGLEKLALTDPKVIEQITGKSIKKIVVVPKKMVNIVVA</sequence>
<name>A0A8E6B3C8_9BACT</name>
<reference evidence="13" key="1">
    <citation type="submission" date="2021-05" db="EMBL/GenBank/DDBJ databases">
        <title>Complete genome sequence of the cellulolytic planctomycete Telmatocola sphagniphila SP2T and characterization of the first cellulase from planctomycetes.</title>
        <authorList>
            <person name="Rakitin A.L."/>
            <person name="Beletsky A.V."/>
            <person name="Naumoff D.G."/>
            <person name="Kulichevskaya I.S."/>
            <person name="Mardanov A.V."/>
            <person name="Ravin N.V."/>
            <person name="Dedysh S.N."/>
        </authorList>
    </citation>
    <scope>NUCLEOTIDE SEQUENCE</scope>
    <source>
        <strain evidence="13">SP2T</strain>
    </source>
</reference>
<keyword evidence="5 9" id="KW-0067">ATP-binding</keyword>
<dbReference type="InterPro" id="IPR025709">
    <property type="entry name" value="Leu_tRNA-synth_edit"/>
</dbReference>